<keyword evidence="6 8" id="KW-0472">Membrane</keyword>
<comment type="subcellular location">
    <subcellularLocation>
        <location evidence="1">Cell membrane</location>
        <topology evidence="1">Multi-pass membrane protein</topology>
    </subcellularLocation>
</comment>
<accession>A0ABW2JRB2</accession>
<dbReference type="InterPro" id="IPR000326">
    <property type="entry name" value="PAP2/HPO"/>
</dbReference>
<keyword evidence="11" id="KW-1185">Reference proteome</keyword>
<name>A0ABW2JRB2_9ACTN</name>
<feature type="region of interest" description="Disordered" evidence="7">
    <location>
        <begin position="201"/>
        <end position="234"/>
    </location>
</feature>
<dbReference type="EMBL" id="JBHTCF010000015">
    <property type="protein sequence ID" value="MFC7308282.1"/>
    <property type="molecule type" value="Genomic_DNA"/>
</dbReference>
<evidence type="ECO:0000256" key="4">
    <source>
        <dbReference type="ARBA" id="ARBA00022801"/>
    </source>
</evidence>
<comment type="caution">
    <text evidence="10">The sequence shown here is derived from an EMBL/GenBank/DDBJ whole genome shotgun (WGS) entry which is preliminary data.</text>
</comment>
<evidence type="ECO:0000256" key="6">
    <source>
        <dbReference type="ARBA" id="ARBA00023136"/>
    </source>
</evidence>
<gene>
    <name evidence="10" type="ORF">ACFQVC_29180</name>
</gene>
<feature type="transmembrane region" description="Helical" evidence="8">
    <location>
        <begin position="33"/>
        <end position="53"/>
    </location>
</feature>
<keyword evidence="5 8" id="KW-1133">Transmembrane helix</keyword>
<keyword evidence="4" id="KW-0378">Hydrolase</keyword>
<organism evidence="10 11">
    <name type="scientific">Streptomyces monticola</name>
    <dbReference type="NCBI Taxonomy" id="2666263"/>
    <lineage>
        <taxon>Bacteria</taxon>
        <taxon>Bacillati</taxon>
        <taxon>Actinomycetota</taxon>
        <taxon>Actinomycetes</taxon>
        <taxon>Kitasatosporales</taxon>
        <taxon>Streptomycetaceae</taxon>
        <taxon>Streptomyces</taxon>
    </lineage>
</organism>
<feature type="transmembrane region" description="Helical" evidence="8">
    <location>
        <begin position="60"/>
        <end position="78"/>
    </location>
</feature>
<evidence type="ECO:0000313" key="11">
    <source>
        <dbReference type="Proteomes" id="UP001596523"/>
    </source>
</evidence>
<dbReference type="RefSeq" id="WP_381836135.1">
    <property type="nucleotide sequence ID" value="NZ_JBHTCF010000015.1"/>
</dbReference>
<sequence>MDPNTPIDTSGLYRDITGFAQDTPTWLQHLAEVWTEAGLLLFGVLFVAAWWRARRRGSRALAIAVLAPLATAVAYVVSELLKSAVDEERPCRAVAGAAASLVQCPPAGDWSFPSNHSTIAGAAAVALALAWRSLAWLTLPMAVLMAFSRVFVGVHYPHDVAIGLALGAVVAFLAVRGGTRACARIVDSMRSSSTPAVRWFAGPGDRAGQTPHPAEAAAAAHGTAPGAGQGRGRD</sequence>
<evidence type="ECO:0000256" key="8">
    <source>
        <dbReference type="SAM" id="Phobius"/>
    </source>
</evidence>
<feature type="compositionally biased region" description="Gly residues" evidence="7">
    <location>
        <begin position="225"/>
        <end position="234"/>
    </location>
</feature>
<protein>
    <submittedName>
        <fullName evidence="10">Phosphatase PAP2 family protein</fullName>
    </submittedName>
</protein>
<evidence type="ECO:0000256" key="2">
    <source>
        <dbReference type="ARBA" id="ARBA00022475"/>
    </source>
</evidence>
<feature type="transmembrane region" description="Helical" evidence="8">
    <location>
        <begin position="156"/>
        <end position="175"/>
    </location>
</feature>
<dbReference type="Gene3D" id="1.20.144.10">
    <property type="entry name" value="Phosphatidic acid phosphatase type 2/haloperoxidase"/>
    <property type="match status" value="1"/>
</dbReference>
<evidence type="ECO:0000256" key="3">
    <source>
        <dbReference type="ARBA" id="ARBA00022692"/>
    </source>
</evidence>
<evidence type="ECO:0000313" key="10">
    <source>
        <dbReference type="EMBL" id="MFC7308282.1"/>
    </source>
</evidence>
<dbReference type="SMART" id="SM00014">
    <property type="entry name" value="acidPPc"/>
    <property type="match status" value="1"/>
</dbReference>
<dbReference type="SUPFAM" id="SSF48317">
    <property type="entry name" value="Acid phosphatase/Vanadium-dependent haloperoxidase"/>
    <property type="match status" value="1"/>
</dbReference>
<dbReference type="InterPro" id="IPR036938">
    <property type="entry name" value="PAP2/HPO_sf"/>
</dbReference>
<dbReference type="Proteomes" id="UP001596523">
    <property type="component" value="Unassembled WGS sequence"/>
</dbReference>
<keyword evidence="3 8" id="KW-0812">Transmembrane</keyword>
<proteinExistence type="predicted"/>
<keyword evidence="2" id="KW-1003">Cell membrane</keyword>
<evidence type="ECO:0000256" key="5">
    <source>
        <dbReference type="ARBA" id="ARBA00022989"/>
    </source>
</evidence>
<dbReference type="Pfam" id="PF01569">
    <property type="entry name" value="PAP2"/>
    <property type="match status" value="1"/>
</dbReference>
<reference evidence="11" key="1">
    <citation type="journal article" date="2019" name="Int. J. Syst. Evol. Microbiol.">
        <title>The Global Catalogue of Microorganisms (GCM) 10K type strain sequencing project: providing services to taxonomists for standard genome sequencing and annotation.</title>
        <authorList>
            <consortium name="The Broad Institute Genomics Platform"/>
            <consortium name="The Broad Institute Genome Sequencing Center for Infectious Disease"/>
            <person name="Wu L."/>
            <person name="Ma J."/>
        </authorList>
    </citation>
    <scope>NUCLEOTIDE SEQUENCE [LARGE SCALE GENOMIC DNA]</scope>
    <source>
        <strain evidence="11">SYNS20</strain>
    </source>
</reference>
<feature type="compositionally biased region" description="Low complexity" evidence="7">
    <location>
        <begin position="207"/>
        <end position="224"/>
    </location>
</feature>
<dbReference type="PANTHER" id="PTHR14969">
    <property type="entry name" value="SPHINGOSINE-1-PHOSPHATE PHOSPHOHYDROLASE"/>
    <property type="match status" value="1"/>
</dbReference>
<dbReference type="PANTHER" id="PTHR14969:SF62">
    <property type="entry name" value="DECAPRENYLPHOSPHORYL-5-PHOSPHORIBOSE PHOSPHATASE RV3807C-RELATED"/>
    <property type="match status" value="1"/>
</dbReference>
<evidence type="ECO:0000259" key="9">
    <source>
        <dbReference type="SMART" id="SM00014"/>
    </source>
</evidence>
<evidence type="ECO:0000256" key="1">
    <source>
        <dbReference type="ARBA" id="ARBA00004651"/>
    </source>
</evidence>
<feature type="domain" description="Phosphatidic acid phosphatase type 2/haloperoxidase" evidence="9">
    <location>
        <begin position="61"/>
        <end position="175"/>
    </location>
</feature>
<evidence type="ECO:0000256" key="7">
    <source>
        <dbReference type="SAM" id="MobiDB-lite"/>
    </source>
</evidence>